<dbReference type="EMBL" id="QFFJ01000001">
    <property type="protein sequence ID" value="RBL92421.1"/>
    <property type="molecule type" value="Genomic_DNA"/>
</dbReference>
<evidence type="ECO:0000256" key="6">
    <source>
        <dbReference type="ARBA" id="ARBA00023136"/>
    </source>
</evidence>
<dbReference type="NCBIfam" id="TIGR04057">
    <property type="entry name" value="SusC_RagA_signa"/>
    <property type="match status" value="1"/>
</dbReference>
<dbReference type="Pfam" id="PF13715">
    <property type="entry name" value="CarbopepD_reg_2"/>
    <property type="match status" value="1"/>
</dbReference>
<dbReference type="AlphaFoldDB" id="A0A365Y2E9"/>
<keyword evidence="2 8" id="KW-0813">Transport</keyword>
<comment type="similarity">
    <text evidence="8 9">Belongs to the TonB-dependent receptor family.</text>
</comment>
<gene>
    <name evidence="12" type="ORF">DF182_07515</name>
</gene>
<keyword evidence="3 8" id="KW-1134">Transmembrane beta strand</keyword>
<proteinExistence type="inferred from homology"/>
<dbReference type="Gene3D" id="2.170.130.10">
    <property type="entry name" value="TonB-dependent receptor, plug domain"/>
    <property type="match status" value="1"/>
</dbReference>
<dbReference type="InterPro" id="IPR023997">
    <property type="entry name" value="TonB-dep_OMP_SusC/RagA_CS"/>
</dbReference>
<evidence type="ECO:0000259" key="10">
    <source>
        <dbReference type="Pfam" id="PF00593"/>
    </source>
</evidence>
<evidence type="ECO:0000259" key="11">
    <source>
        <dbReference type="Pfam" id="PF07715"/>
    </source>
</evidence>
<dbReference type="SUPFAM" id="SSF56935">
    <property type="entry name" value="Porins"/>
    <property type="match status" value="1"/>
</dbReference>
<name>A0A365Y2E9_9BACT</name>
<evidence type="ECO:0000256" key="4">
    <source>
        <dbReference type="ARBA" id="ARBA00022692"/>
    </source>
</evidence>
<feature type="domain" description="TonB-dependent receptor plug" evidence="11">
    <location>
        <begin position="117"/>
        <end position="225"/>
    </location>
</feature>
<dbReference type="Gene3D" id="2.40.170.20">
    <property type="entry name" value="TonB-dependent receptor, beta-barrel domain"/>
    <property type="match status" value="1"/>
</dbReference>
<keyword evidence="5 9" id="KW-0798">TonB box</keyword>
<keyword evidence="4 8" id="KW-0812">Transmembrane</keyword>
<dbReference type="GO" id="GO:0009279">
    <property type="term" value="C:cell outer membrane"/>
    <property type="evidence" value="ECO:0007669"/>
    <property type="project" value="UniProtKB-SubCell"/>
</dbReference>
<comment type="caution">
    <text evidence="12">The sequence shown here is derived from an EMBL/GenBank/DDBJ whole genome shotgun (WGS) entry which is preliminary data.</text>
</comment>
<evidence type="ECO:0000256" key="2">
    <source>
        <dbReference type="ARBA" id="ARBA00022448"/>
    </source>
</evidence>
<dbReference type="InterPro" id="IPR000531">
    <property type="entry name" value="Beta-barrel_TonB"/>
</dbReference>
<evidence type="ECO:0000256" key="5">
    <source>
        <dbReference type="ARBA" id="ARBA00023077"/>
    </source>
</evidence>
<dbReference type="Proteomes" id="UP000253410">
    <property type="component" value="Unassembled WGS sequence"/>
</dbReference>
<evidence type="ECO:0000313" key="13">
    <source>
        <dbReference type="Proteomes" id="UP000253410"/>
    </source>
</evidence>
<evidence type="ECO:0000256" key="1">
    <source>
        <dbReference type="ARBA" id="ARBA00004571"/>
    </source>
</evidence>
<feature type="domain" description="TonB-dependent receptor-like beta-barrel" evidence="10">
    <location>
        <begin position="438"/>
        <end position="985"/>
    </location>
</feature>
<accession>A0A365Y2E9</accession>
<dbReference type="OrthoDB" id="9768177at2"/>
<evidence type="ECO:0000256" key="3">
    <source>
        <dbReference type="ARBA" id="ARBA00022452"/>
    </source>
</evidence>
<evidence type="ECO:0000256" key="9">
    <source>
        <dbReference type="RuleBase" id="RU003357"/>
    </source>
</evidence>
<comment type="subcellular location">
    <subcellularLocation>
        <location evidence="1 8">Cell outer membrane</location>
        <topology evidence="1 8">Multi-pass membrane protein</topology>
    </subcellularLocation>
</comment>
<keyword evidence="7 8" id="KW-0998">Cell outer membrane</keyword>
<dbReference type="InterPro" id="IPR039426">
    <property type="entry name" value="TonB-dep_rcpt-like"/>
</dbReference>
<dbReference type="Gene3D" id="2.60.40.1120">
    <property type="entry name" value="Carboxypeptidase-like, regulatory domain"/>
    <property type="match status" value="1"/>
</dbReference>
<dbReference type="NCBIfam" id="TIGR04056">
    <property type="entry name" value="OMP_RagA_SusC"/>
    <property type="match status" value="1"/>
</dbReference>
<reference evidence="12 13" key="1">
    <citation type="submission" date="2018-05" db="EMBL/GenBank/DDBJ databases">
        <title>Chitinophaga sp. K3CV102501T nov., isolated from isolated from a monsoon evergreen broad-leaved forest soil.</title>
        <authorList>
            <person name="Lv Y."/>
        </authorList>
    </citation>
    <scope>NUCLEOTIDE SEQUENCE [LARGE SCALE GENOMIC DNA]</scope>
    <source>
        <strain evidence="12 13">GDMCC 1.1325</strain>
    </source>
</reference>
<dbReference type="InterPro" id="IPR036942">
    <property type="entry name" value="Beta-barrel_TonB_sf"/>
</dbReference>
<sequence length="1021" mass="111551">MQIKSIFLFVVLLVLSITGMAQQRTIKGTVIDSLTQQPLIGVSVSVPGTPNGVATDANGHYTIMMPGGKNNLRFSYIGYSDLSVKAISGNDVMDVSLSSTSQALTGVVITGYTQQSKSRTTGAVTSLPVAMTTQAPVASFDVMLQGRAPGLYVGTPTGQPGEAGRVSIRGLGSINGDVNPLYVVDGVPVANNSFAALNAEDFETIHVLKDAAATAQYGSRAANGVIVITTKKGKAWEDGKVRVNYRGQYGVSNLNSSKWDMMNTDQRLQFEEILQDPSMPGWAYSKNNPNKMVNGTLVPKTAEDFAFGTQYLDSLRKINTDWRKHLLRQGRIQTHSLNVSGGNEKTTFYLSGGYFNQQGIALNSGLERYSLRGNIQNRSGRFKTTLNIGISTATIKYIQDEGVAEEGGAAVGGGGITEKNPIAALYYALPYESPYGKPGSGRYGANALDAYANSLKKDNQIKGVMSLNETVDLSKEFQLTGTVGMDFQQNNTTEYLTPDSWYGKLVSNGNQGSYQRGLNNRLGLVATGGLRYNKQWGKNHEIEANLLSEINKIKGNGFGYTGYGLVSELPGTPAGITPGTPDNNFIPTLSGQTTPNRLLVSQIGLFRYSYGDKYTFSASLRRDGSSQVPANNRYKFFYAFGGNWNILAEDFMKETHAFSTLRLRASYGLTGNAGGFTSDYGFRTLYSPADYNGNKTLVPITPGNPAYNWEMNRIGDVGLEFGFFRNRLRGEIDVYNRVTEGLFVNRNLSITTGFATIAANAGKVRNRGIELMLEGDAIKNRDFSLTLGVNLAYNKNKILSLGGEEQIFADEATMNMVGRPLGSFYAVRWQGVDPQTGAPIYLDKEGKETNTYNPDDAVPMKATYDPPLIGGATMSIRYKRFDLSMLVSFIHGMSRLNYPDLYAHSGSPNYRQYSQSKDMLSIWQKPGDVSQYPGAQYATYFTSRNVTSADYVKLRNITLGYNVPIPARMTGAIRNVKVFASGQNLLSIMKWRGFDPEDANDIAQYEYPMPRTITGGINVTF</sequence>
<dbReference type="SUPFAM" id="SSF49464">
    <property type="entry name" value="Carboxypeptidase regulatory domain-like"/>
    <property type="match status" value="1"/>
</dbReference>
<evidence type="ECO:0000256" key="7">
    <source>
        <dbReference type="ARBA" id="ARBA00023237"/>
    </source>
</evidence>
<dbReference type="InterPro" id="IPR012910">
    <property type="entry name" value="Plug_dom"/>
</dbReference>
<dbReference type="InterPro" id="IPR023996">
    <property type="entry name" value="TonB-dep_OMP_SusC/RagA"/>
</dbReference>
<organism evidence="12 13">
    <name type="scientific">Chitinophaga flava</name>
    <dbReference type="NCBI Taxonomy" id="2259036"/>
    <lineage>
        <taxon>Bacteria</taxon>
        <taxon>Pseudomonadati</taxon>
        <taxon>Bacteroidota</taxon>
        <taxon>Chitinophagia</taxon>
        <taxon>Chitinophagales</taxon>
        <taxon>Chitinophagaceae</taxon>
        <taxon>Chitinophaga</taxon>
    </lineage>
</organism>
<keyword evidence="13" id="KW-1185">Reference proteome</keyword>
<dbReference type="InterPro" id="IPR037066">
    <property type="entry name" value="Plug_dom_sf"/>
</dbReference>
<evidence type="ECO:0000256" key="8">
    <source>
        <dbReference type="PROSITE-ProRule" id="PRU01360"/>
    </source>
</evidence>
<dbReference type="PROSITE" id="PS52016">
    <property type="entry name" value="TONB_DEPENDENT_REC_3"/>
    <property type="match status" value="1"/>
</dbReference>
<evidence type="ECO:0000313" key="12">
    <source>
        <dbReference type="EMBL" id="RBL92421.1"/>
    </source>
</evidence>
<protein>
    <submittedName>
        <fullName evidence="12">SusC/RagA family TonB-linked outer membrane protein</fullName>
    </submittedName>
</protein>
<dbReference type="Pfam" id="PF00593">
    <property type="entry name" value="TonB_dep_Rec_b-barrel"/>
    <property type="match status" value="1"/>
</dbReference>
<dbReference type="Pfam" id="PF07715">
    <property type="entry name" value="Plug"/>
    <property type="match status" value="1"/>
</dbReference>
<dbReference type="InterPro" id="IPR008969">
    <property type="entry name" value="CarboxyPept-like_regulatory"/>
</dbReference>
<keyword evidence="6 8" id="KW-0472">Membrane</keyword>